<dbReference type="EMBL" id="CM040479">
    <property type="protein sequence ID" value="MCI4393871.1"/>
    <property type="molecule type" value="Genomic_DNA"/>
</dbReference>
<name>A0ACC5XRZ3_PANGG</name>
<proteinExistence type="predicted"/>
<sequence>MMSLLAIESELVKELDFADLVDDFSEETIKNEASHLSRWRFAFADYTIQHGVNAERRWGSRGAVLTESSSRLQPRRCRRARAHHTPTTTPTSARPPGWIIRCRALVKVQDEKQTNKKWG</sequence>
<dbReference type="Proteomes" id="UP000829447">
    <property type="component" value="Linkage Group LG26"/>
</dbReference>
<keyword evidence="2" id="KW-1185">Reference proteome</keyword>
<organism evidence="1 2">
    <name type="scientific">Pangasianodon gigas</name>
    <name type="common">Mekong giant catfish</name>
    <name type="synonym">Pangasius gigas</name>
    <dbReference type="NCBI Taxonomy" id="30993"/>
    <lineage>
        <taxon>Eukaryota</taxon>
        <taxon>Metazoa</taxon>
        <taxon>Chordata</taxon>
        <taxon>Craniata</taxon>
        <taxon>Vertebrata</taxon>
        <taxon>Euteleostomi</taxon>
        <taxon>Actinopterygii</taxon>
        <taxon>Neopterygii</taxon>
        <taxon>Teleostei</taxon>
        <taxon>Ostariophysi</taxon>
        <taxon>Siluriformes</taxon>
        <taxon>Pangasiidae</taxon>
        <taxon>Pangasianodon</taxon>
    </lineage>
</organism>
<evidence type="ECO:0000313" key="1">
    <source>
        <dbReference type="EMBL" id="MCI4393871.1"/>
    </source>
</evidence>
<protein>
    <submittedName>
        <fullName evidence="1">Uncharacterized protein</fullName>
    </submittedName>
</protein>
<reference evidence="1 2" key="1">
    <citation type="journal article" date="2022" name="bioRxiv">
        <title>An ancient truncated duplication of the anti-Mullerian hormone receptor type 2 gene is a potential conserved master sex determinant in the Pangasiidae catfish family.</title>
        <authorList>
            <person name="Wen M."/>
            <person name="Pan Q."/>
            <person name="Jouanno E."/>
            <person name="Montfort J."/>
            <person name="Zahm M."/>
            <person name="Cabau C."/>
            <person name="Klopp C."/>
            <person name="Iampietro C."/>
            <person name="Roques C."/>
            <person name="Bouchez O."/>
            <person name="Castinel A."/>
            <person name="Donnadieu C."/>
            <person name="Parrinello H."/>
            <person name="Poncet C."/>
            <person name="Belmonte E."/>
            <person name="Gautier V."/>
            <person name="Avarre J.-C."/>
            <person name="Dugue R."/>
            <person name="Gustiano R."/>
            <person name="Ha T.T.T."/>
            <person name="Campet M."/>
            <person name="Sriphairoj K."/>
            <person name="Ribolli J."/>
            <person name="de Almeida F.L."/>
            <person name="Desvignes T."/>
            <person name="Postlethwait J.H."/>
            <person name="Bucao C.F."/>
            <person name="Robinson-Rechavi M."/>
            <person name="Bobe J."/>
            <person name="Herpin A."/>
            <person name="Guiguen Y."/>
        </authorList>
    </citation>
    <scope>NUCLEOTIDE SEQUENCE [LARGE SCALE GENOMIC DNA]</scope>
    <source>
        <strain evidence="1">YG-Dec2019</strain>
    </source>
</reference>
<gene>
    <name evidence="1" type="ORF">PGIGA_G00162810</name>
</gene>
<evidence type="ECO:0000313" key="2">
    <source>
        <dbReference type="Proteomes" id="UP000829447"/>
    </source>
</evidence>
<comment type="caution">
    <text evidence="1">The sequence shown here is derived from an EMBL/GenBank/DDBJ whole genome shotgun (WGS) entry which is preliminary data.</text>
</comment>
<accession>A0ACC5XRZ3</accession>